<sequence>MRHLFWPNSFGLEGIAENNFVGLARELVLETVNSHFRSVDPSDPSNPSSSSSSSSSPSSSSSSSSSSSEEASSSSSSTHESSSSLLISQSSSGQAFFSVSIASTSIHVNTNNLNI</sequence>
<dbReference type="AlphaFoldDB" id="A0A9Q3BBA1"/>
<evidence type="ECO:0000256" key="1">
    <source>
        <dbReference type="SAM" id="MobiDB-lite"/>
    </source>
</evidence>
<comment type="caution">
    <text evidence="2">The sequence shown here is derived from an EMBL/GenBank/DDBJ whole genome shotgun (WGS) entry which is preliminary data.</text>
</comment>
<dbReference type="Proteomes" id="UP000765509">
    <property type="component" value="Unassembled WGS sequence"/>
</dbReference>
<evidence type="ECO:0000313" key="2">
    <source>
        <dbReference type="EMBL" id="MBW0462094.1"/>
    </source>
</evidence>
<dbReference type="EMBL" id="AVOT02000278">
    <property type="protein sequence ID" value="MBW0462094.1"/>
    <property type="molecule type" value="Genomic_DNA"/>
</dbReference>
<reference evidence="2" key="1">
    <citation type="submission" date="2021-03" db="EMBL/GenBank/DDBJ databases">
        <title>Draft genome sequence of rust myrtle Austropuccinia psidii MF-1, a brazilian biotype.</title>
        <authorList>
            <person name="Quecine M.C."/>
            <person name="Pachon D.M.R."/>
            <person name="Bonatelli M.L."/>
            <person name="Correr F.H."/>
            <person name="Franceschini L.M."/>
            <person name="Leite T.F."/>
            <person name="Margarido G.R.A."/>
            <person name="Almeida C.A."/>
            <person name="Ferrarezi J.A."/>
            <person name="Labate C.A."/>
        </authorList>
    </citation>
    <scope>NUCLEOTIDE SEQUENCE</scope>
    <source>
        <strain evidence="2">MF-1</strain>
    </source>
</reference>
<evidence type="ECO:0000313" key="3">
    <source>
        <dbReference type="Proteomes" id="UP000765509"/>
    </source>
</evidence>
<organism evidence="2 3">
    <name type="scientific">Austropuccinia psidii MF-1</name>
    <dbReference type="NCBI Taxonomy" id="1389203"/>
    <lineage>
        <taxon>Eukaryota</taxon>
        <taxon>Fungi</taxon>
        <taxon>Dikarya</taxon>
        <taxon>Basidiomycota</taxon>
        <taxon>Pucciniomycotina</taxon>
        <taxon>Pucciniomycetes</taxon>
        <taxon>Pucciniales</taxon>
        <taxon>Sphaerophragmiaceae</taxon>
        <taxon>Austropuccinia</taxon>
    </lineage>
</organism>
<name>A0A9Q3BBA1_9BASI</name>
<accession>A0A9Q3BBA1</accession>
<feature type="region of interest" description="Disordered" evidence="1">
    <location>
        <begin position="36"/>
        <end position="84"/>
    </location>
</feature>
<gene>
    <name evidence="2" type="ORF">O181_001809</name>
</gene>
<proteinExistence type="predicted"/>
<protein>
    <submittedName>
        <fullName evidence="2">Uncharacterized protein</fullName>
    </submittedName>
</protein>
<keyword evidence="3" id="KW-1185">Reference proteome</keyword>
<feature type="compositionally biased region" description="Low complexity" evidence="1">
    <location>
        <begin position="42"/>
        <end position="84"/>
    </location>
</feature>